<dbReference type="EMBL" id="JAUTWS010000017">
    <property type="protein sequence ID" value="MDO9710394.1"/>
    <property type="molecule type" value="Genomic_DNA"/>
</dbReference>
<proteinExistence type="predicted"/>
<feature type="compositionally biased region" description="Basic and acidic residues" evidence="1">
    <location>
        <begin position="1"/>
        <end position="20"/>
    </location>
</feature>
<feature type="compositionally biased region" description="Basic and acidic residues" evidence="1">
    <location>
        <begin position="75"/>
        <end position="92"/>
    </location>
</feature>
<feature type="compositionally biased region" description="Basic and acidic residues" evidence="1">
    <location>
        <begin position="42"/>
        <end position="67"/>
    </location>
</feature>
<protein>
    <submittedName>
        <fullName evidence="2">Uncharacterized protein</fullName>
    </submittedName>
</protein>
<dbReference type="RefSeq" id="WP_305105256.1">
    <property type="nucleotide sequence ID" value="NZ_JAUTWS010000017.1"/>
</dbReference>
<feature type="region of interest" description="Disordered" evidence="1">
    <location>
        <begin position="1"/>
        <end position="122"/>
    </location>
</feature>
<dbReference type="Proteomes" id="UP001243009">
    <property type="component" value="Unassembled WGS sequence"/>
</dbReference>
<evidence type="ECO:0000313" key="3">
    <source>
        <dbReference type="Proteomes" id="UP001243009"/>
    </source>
</evidence>
<evidence type="ECO:0000256" key="1">
    <source>
        <dbReference type="SAM" id="MobiDB-lite"/>
    </source>
</evidence>
<evidence type="ECO:0000313" key="2">
    <source>
        <dbReference type="EMBL" id="MDO9710394.1"/>
    </source>
</evidence>
<organism evidence="2 3">
    <name type="scientific">Paracraurococcus lichenis</name>
    <dbReference type="NCBI Taxonomy" id="3064888"/>
    <lineage>
        <taxon>Bacteria</taxon>
        <taxon>Pseudomonadati</taxon>
        <taxon>Pseudomonadota</taxon>
        <taxon>Alphaproteobacteria</taxon>
        <taxon>Acetobacterales</taxon>
        <taxon>Roseomonadaceae</taxon>
        <taxon>Paracraurococcus</taxon>
    </lineage>
</organism>
<keyword evidence="3" id="KW-1185">Reference proteome</keyword>
<reference evidence="2 3" key="1">
    <citation type="submission" date="2023-08" db="EMBL/GenBank/DDBJ databases">
        <title>The draft genome sequence of Paracraurococcus sp. LOR1-02.</title>
        <authorList>
            <person name="Kingkaew E."/>
            <person name="Tanasupawat S."/>
        </authorList>
    </citation>
    <scope>NUCLEOTIDE SEQUENCE [LARGE SCALE GENOMIC DNA]</scope>
    <source>
        <strain evidence="2 3">LOR1-02</strain>
    </source>
</reference>
<sequence>MDREGKGGSGHEKRQDKKAAWPDADGDGRAAPWQALNLLGRTADHGNTRGAHDAASEPADPPHRPELPQRSQQEASRHSPDNAQDRSERVPFESRPPGQTDGVQEGVSWPVQGQGKADSCSNRYILAVGDGADRTDRPKAGEGEAD</sequence>
<gene>
    <name evidence="2" type="ORF">Q7A36_18715</name>
</gene>
<accession>A0ABT9E2K1</accession>
<name>A0ABT9E2K1_9PROT</name>
<comment type="caution">
    <text evidence="2">The sequence shown here is derived from an EMBL/GenBank/DDBJ whole genome shotgun (WGS) entry which is preliminary data.</text>
</comment>